<accession>A0A6P5LZD6</accession>
<evidence type="ECO:0000256" key="1">
    <source>
        <dbReference type="SAM" id="MobiDB-lite"/>
    </source>
</evidence>
<dbReference type="Proteomes" id="UP000515140">
    <property type="component" value="Unplaced"/>
</dbReference>
<feature type="region of interest" description="Disordered" evidence="1">
    <location>
        <begin position="177"/>
        <end position="238"/>
    </location>
</feature>
<sequence length="238" mass="25322">MGRGGQRPGNRHGAEAGVGGPGRIPRDLQRLSLEGQQLLHGSQGPSTAAWGTSKAAGQHSLYAGPSILEVTGRNGPGTENGTFRRQWGMGEVGGGDPNSSSCPPPNLKPIQVQPLPSRKLGPGANPLGSLLPLLPLSPHSRERGGGLSQTWSLMWTSAGAGLFQDHYISSSHTHIDTLKPQPGESPKWTKWLISPGQNEPLQFNRGIWGDPTPDLRQGPGEERVKERPLVRTHPTSPI</sequence>
<dbReference type="KEGG" id="pcw:110222163"/>
<gene>
    <name evidence="3" type="primary">LOC110222163</name>
</gene>
<protein>
    <submittedName>
        <fullName evidence="3">Uncharacterized protein LOC110222163</fullName>
    </submittedName>
</protein>
<proteinExistence type="predicted"/>
<dbReference type="RefSeq" id="XP_020862693.1">
    <property type="nucleotide sequence ID" value="XM_021007034.1"/>
</dbReference>
<evidence type="ECO:0000313" key="2">
    <source>
        <dbReference type="Proteomes" id="UP000515140"/>
    </source>
</evidence>
<feature type="compositionally biased region" description="Basic and acidic residues" evidence="1">
    <location>
        <begin position="219"/>
        <end position="229"/>
    </location>
</feature>
<feature type="region of interest" description="Disordered" evidence="1">
    <location>
        <begin position="1"/>
        <end position="28"/>
    </location>
</feature>
<evidence type="ECO:0000313" key="3">
    <source>
        <dbReference type="RefSeq" id="XP_020862693.1"/>
    </source>
</evidence>
<name>A0A6P5LZD6_PHACI</name>
<dbReference type="InParanoid" id="A0A6P5LZD6"/>
<reference evidence="3" key="1">
    <citation type="submission" date="2025-08" db="UniProtKB">
        <authorList>
            <consortium name="RefSeq"/>
        </authorList>
    </citation>
    <scope>IDENTIFICATION</scope>
    <source>
        <tissue evidence="3">Spleen</tissue>
    </source>
</reference>
<keyword evidence="2" id="KW-1185">Reference proteome</keyword>
<dbReference type="AlphaFoldDB" id="A0A6P5LZD6"/>
<dbReference type="GeneID" id="110222163"/>
<organism evidence="2 3">
    <name type="scientific">Phascolarctos cinereus</name>
    <name type="common">Koala</name>
    <dbReference type="NCBI Taxonomy" id="38626"/>
    <lineage>
        <taxon>Eukaryota</taxon>
        <taxon>Metazoa</taxon>
        <taxon>Chordata</taxon>
        <taxon>Craniata</taxon>
        <taxon>Vertebrata</taxon>
        <taxon>Euteleostomi</taxon>
        <taxon>Mammalia</taxon>
        <taxon>Metatheria</taxon>
        <taxon>Diprotodontia</taxon>
        <taxon>Phascolarctidae</taxon>
        <taxon>Phascolarctos</taxon>
    </lineage>
</organism>